<dbReference type="Gene3D" id="3.40.50.300">
    <property type="entry name" value="P-loop containing nucleotide triphosphate hydrolases"/>
    <property type="match status" value="1"/>
</dbReference>
<dbReference type="PROSITE" id="PS51722">
    <property type="entry name" value="G_TR_2"/>
    <property type="match status" value="1"/>
</dbReference>
<dbReference type="Proteomes" id="UP000694941">
    <property type="component" value="Unplaced"/>
</dbReference>
<sequence>MFVRCISRTQVHHLYLFDRFWKNFTHESQKVVNYKIITKNKKILHFRQIRNNINITTSRSLHQDVDPKKKKYSVRNFTVDMSKFQQKYIRNFGIIAHIDHGKSTLSDRLLEYTGTISKNEQNKQVLDKLPVERERGITVKAQSASIFYEYEGNAYLLNLIDTPVSEIIIFKKVW</sequence>
<dbReference type="RefSeq" id="XP_022235346.1">
    <property type="nucleotide sequence ID" value="XM_022379638.1"/>
</dbReference>
<dbReference type="PANTHER" id="PTHR43512">
    <property type="entry name" value="TRANSLATION FACTOR GUF1-RELATED"/>
    <property type="match status" value="1"/>
</dbReference>
<accession>A0ABM1RVE1</accession>
<dbReference type="Pfam" id="PF00009">
    <property type="entry name" value="GTP_EFTU"/>
    <property type="match status" value="1"/>
</dbReference>
<dbReference type="InterPro" id="IPR000795">
    <property type="entry name" value="T_Tr_GTP-bd_dom"/>
</dbReference>
<feature type="domain" description="Tr-type G" evidence="1">
    <location>
        <begin position="87"/>
        <end position="174"/>
    </location>
</feature>
<reference evidence="3" key="1">
    <citation type="submission" date="2025-08" db="UniProtKB">
        <authorList>
            <consortium name="RefSeq"/>
        </authorList>
    </citation>
    <scope>IDENTIFICATION</scope>
    <source>
        <tissue evidence="3">Muscle</tissue>
    </source>
</reference>
<dbReference type="InterPro" id="IPR006297">
    <property type="entry name" value="EF-4"/>
</dbReference>
<evidence type="ECO:0000313" key="3">
    <source>
        <dbReference type="RefSeq" id="XP_022235346.1"/>
    </source>
</evidence>
<protein>
    <submittedName>
        <fullName evidence="3">Translation factor GUF1, mitochondrial-like isoform X1</fullName>
    </submittedName>
</protein>
<dbReference type="PROSITE" id="PS00301">
    <property type="entry name" value="G_TR_1"/>
    <property type="match status" value="1"/>
</dbReference>
<proteinExistence type="predicted"/>
<organism evidence="2 3">
    <name type="scientific">Limulus polyphemus</name>
    <name type="common">Atlantic horseshoe crab</name>
    <dbReference type="NCBI Taxonomy" id="6850"/>
    <lineage>
        <taxon>Eukaryota</taxon>
        <taxon>Metazoa</taxon>
        <taxon>Ecdysozoa</taxon>
        <taxon>Arthropoda</taxon>
        <taxon>Chelicerata</taxon>
        <taxon>Merostomata</taxon>
        <taxon>Xiphosura</taxon>
        <taxon>Limulidae</taxon>
        <taxon>Limulus</taxon>
    </lineage>
</organism>
<evidence type="ECO:0000259" key="1">
    <source>
        <dbReference type="PROSITE" id="PS51722"/>
    </source>
</evidence>
<dbReference type="InterPro" id="IPR031157">
    <property type="entry name" value="G_TR_CS"/>
</dbReference>
<dbReference type="PRINTS" id="PR00315">
    <property type="entry name" value="ELONGATNFCT"/>
</dbReference>
<dbReference type="PANTHER" id="PTHR43512:SF7">
    <property type="entry name" value="TRANSLATION FACTOR GUF1, MITOCHONDRIAL"/>
    <property type="match status" value="1"/>
</dbReference>
<dbReference type="InterPro" id="IPR027417">
    <property type="entry name" value="P-loop_NTPase"/>
</dbReference>
<gene>
    <name evidence="3" type="primary">LOC106475549</name>
</gene>
<dbReference type="GeneID" id="106475549"/>
<keyword evidence="2" id="KW-1185">Reference proteome</keyword>
<evidence type="ECO:0000313" key="2">
    <source>
        <dbReference type="Proteomes" id="UP000694941"/>
    </source>
</evidence>
<name>A0ABM1RVE1_LIMPO</name>
<dbReference type="SUPFAM" id="SSF52540">
    <property type="entry name" value="P-loop containing nucleoside triphosphate hydrolases"/>
    <property type="match status" value="1"/>
</dbReference>